<evidence type="ECO:0000259" key="2">
    <source>
        <dbReference type="Pfam" id="PF19778"/>
    </source>
</evidence>
<dbReference type="SUPFAM" id="SSF52540">
    <property type="entry name" value="P-loop containing nucleoside triphosphate hydrolases"/>
    <property type="match status" value="2"/>
</dbReference>
<reference evidence="3" key="1">
    <citation type="submission" date="2022-04" db="EMBL/GenBank/DDBJ databases">
        <title>Hymenobacter sp. isolated from the air.</title>
        <authorList>
            <person name="Won M."/>
            <person name="Lee C.-M."/>
            <person name="Woen H.-Y."/>
            <person name="Kwon S.-W."/>
        </authorList>
    </citation>
    <scope>NUCLEOTIDE SEQUENCE</scope>
    <source>
        <strain evidence="3">5420S-77</strain>
    </source>
</reference>
<keyword evidence="3" id="KW-0067">ATP-binding</keyword>
<evidence type="ECO:0000313" key="4">
    <source>
        <dbReference type="Proteomes" id="UP000830401"/>
    </source>
</evidence>
<gene>
    <name evidence="3" type="ORF">MUN86_11865</name>
</gene>
<dbReference type="Pfam" id="PF19778">
    <property type="entry name" value="RE_endonuc"/>
    <property type="match status" value="1"/>
</dbReference>
<feature type="domain" description="Type III restriction enzyme C-terminal endonuclease" evidence="2">
    <location>
        <begin position="788"/>
        <end position="890"/>
    </location>
</feature>
<evidence type="ECO:0000259" key="1">
    <source>
        <dbReference type="Pfam" id="PF04851"/>
    </source>
</evidence>
<dbReference type="EMBL" id="CP095061">
    <property type="protein sequence ID" value="UOQ64295.1"/>
    <property type="molecule type" value="Genomic_DNA"/>
</dbReference>
<evidence type="ECO:0000313" key="3">
    <source>
        <dbReference type="EMBL" id="UOQ64295.1"/>
    </source>
</evidence>
<keyword evidence="4" id="KW-1185">Reference proteome</keyword>
<dbReference type="Gene3D" id="3.40.50.300">
    <property type="entry name" value="P-loop containing nucleotide triphosphate hydrolases"/>
    <property type="match status" value="1"/>
</dbReference>
<keyword evidence="3" id="KW-0547">Nucleotide-binding</keyword>
<feature type="domain" description="Helicase/UvrB N-terminal" evidence="1">
    <location>
        <begin position="98"/>
        <end position="255"/>
    </location>
</feature>
<dbReference type="Pfam" id="PF04851">
    <property type="entry name" value="ResIII"/>
    <property type="match status" value="1"/>
</dbReference>
<dbReference type="GO" id="GO:0004386">
    <property type="term" value="F:helicase activity"/>
    <property type="evidence" value="ECO:0007669"/>
    <property type="project" value="UniProtKB-KW"/>
</dbReference>
<dbReference type="InterPro" id="IPR006935">
    <property type="entry name" value="Helicase/UvrB_N"/>
</dbReference>
<name>A0ABY4G0I0_9BACT</name>
<proteinExistence type="predicted"/>
<dbReference type="InterPro" id="IPR027417">
    <property type="entry name" value="P-loop_NTPase"/>
</dbReference>
<dbReference type="InterPro" id="IPR045572">
    <property type="entry name" value="RE_endonuc_C"/>
</dbReference>
<dbReference type="RefSeq" id="WP_245117985.1">
    <property type="nucleotide sequence ID" value="NZ_CP095061.1"/>
</dbReference>
<keyword evidence="3" id="KW-0347">Helicase</keyword>
<organism evidence="3 4">
    <name type="scientific">Hymenobacter volaticus</name>
    <dbReference type="NCBI Taxonomy" id="2932254"/>
    <lineage>
        <taxon>Bacteria</taxon>
        <taxon>Pseudomonadati</taxon>
        <taxon>Bacteroidota</taxon>
        <taxon>Cytophagia</taxon>
        <taxon>Cytophagales</taxon>
        <taxon>Hymenobacteraceae</taxon>
        <taxon>Hymenobacter</taxon>
    </lineage>
</organism>
<sequence length="910" mass="103089">MKLQFDSSQDYQLDAVRAVVDVFRGQPLQSGGAETVFQQEGSSLNFNDHSVGNQLVVAEKQLLANVREVQARQQLSQSATLARTTFEKDSQQHVIPLNLTVEMETGTGKTYTYLRTIYELHQHYGFHKFVVVVPSVAIREGVLKNLEITHEHFQTLYGQVPINFSSYDSSRLGILRNYSASDTLQVLVMNIDAFTKDSNIINTKRETGVRPIEYLQRVRPVVIVDEPQNMETDVRRAALANLNPLCLLRYSATHKHLYDLVYSLNPVQAYDRGLVKQIVVDGITGGTNHNAAFVELQAIVPGKQTLAAKLRFFENGKTGVKQVEKRLKPGDDLFTLSNGRDAYQEGFVLNEIDAAAGLVRFSGGLVVHLGASQGASTEDVLKFQVKQTVLHHFRRVKQLRPRGIKVLSLFFIDRVANYRGTNEAGFPMLGKLGVWFEEAFQEYASQPEYQGLIPYAASQVHAGYFSQDKKGVKDTNGTTKVDDDTYNLIMKDKERLLSQAEPVQFIFSHSALREGWDNPNVFQICTLSEAKTALRKRQEIGRGLRLPVDAAGQRVQDKSLNLLTVVANESYESFARALQAEIEEETGVKFEERIKNAREVASIQLTKELTPEACPLFFEVWSRIQHKTRYRVQYSSVDLVREAVEELRDFTRVPLTGSAKLMSETAYLTMGERTGVQATQQTATASQLPAANFAIPDVYAYIQQRVDVTRQTIFEILKQSERYDELEINPQLFLDQVVRVLQQKLNKLLVAGVQYERLLTQQHDLHIFADEERGAFQSNLFAVDVYPEKTLYNYAYVESDTERAFVRDLEANEAVKFFFKLPRGFKIPTPVGHYVPDWVVLLEADGPVYFVAEIKLALDEQRREVENLKIQCGQKHFALFATEAVYYDVVATVPEMLDKIKSRSRIATVN</sequence>
<accession>A0ABY4G0I0</accession>
<dbReference type="Proteomes" id="UP000830401">
    <property type="component" value="Chromosome"/>
</dbReference>
<protein>
    <submittedName>
        <fullName evidence="3">DEAD/DEAH box helicase family protein</fullName>
    </submittedName>
</protein>
<keyword evidence="3" id="KW-0378">Hydrolase</keyword>